<dbReference type="GeneID" id="63775257"/>
<dbReference type="Proteomes" id="UP000193689">
    <property type="component" value="Unassembled WGS sequence"/>
</dbReference>
<evidence type="ECO:0000313" key="3">
    <source>
        <dbReference type="Proteomes" id="UP000193689"/>
    </source>
</evidence>
<dbReference type="RefSeq" id="XP_040720617.1">
    <property type="nucleotide sequence ID" value="XM_040859045.1"/>
</dbReference>
<proteinExistence type="predicted"/>
<dbReference type="EMBL" id="MCFJ01000001">
    <property type="protein sequence ID" value="ORY71025.1"/>
    <property type="molecule type" value="Genomic_DNA"/>
</dbReference>
<protein>
    <recommendedName>
        <fullName evidence="4">Tubby C-terminal-like domain-containing protein</fullName>
    </recommendedName>
</protein>
<sequence>MDQGLPKDAPPPYSRYPDEEPGTPTTSQHQSAPHGAQSASQPQPQQAQPLTNFPALPPTPRQFPPAWNLYRVGALRGTMMLGEDASRPLYAVSQHSGWSGQPDMILHNGPSETLPPLATGERDMRWASGSHTLIHLPSFPGSNRAGGTDERLETLLSWPHISYTFTVEVGSPGSYRREIFEWRHSSGVAVASLGGVRTGWKLIRLATDAPPGVESGWQFVAGGDTSSDGKEIVAVWAQAAMSMSKVLKFRFIGSGVTGVLGERWAVMAVMTALRMHQHAERDRR</sequence>
<accession>A0A1Y2EJP0</accession>
<organism evidence="2 3">
    <name type="scientific">Pseudomassariella vexata</name>
    <dbReference type="NCBI Taxonomy" id="1141098"/>
    <lineage>
        <taxon>Eukaryota</taxon>
        <taxon>Fungi</taxon>
        <taxon>Dikarya</taxon>
        <taxon>Ascomycota</taxon>
        <taxon>Pezizomycotina</taxon>
        <taxon>Sordariomycetes</taxon>
        <taxon>Xylariomycetidae</taxon>
        <taxon>Amphisphaeriales</taxon>
        <taxon>Pseudomassariaceae</taxon>
        <taxon>Pseudomassariella</taxon>
    </lineage>
</organism>
<evidence type="ECO:0000313" key="2">
    <source>
        <dbReference type="EMBL" id="ORY71025.1"/>
    </source>
</evidence>
<name>A0A1Y2EJP0_9PEZI</name>
<dbReference type="STRING" id="1141098.A0A1Y2EJP0"/>
<feature type="compositionally biased region" description="Low complexity" evidence="1">
    <location>
        <begin position="27"/>
        <end position="49"/>
    </location>
</feature>
<keyword evidence="3" id="KW-1185">Reference proteome</keyword>
<comment type="caution">
    <text evidence="2">The sequence shown here is derived from an EMBL/GenBank/DDBJ whole genome shotgun (WGS) entry which is preliminary data.</text>
</comment>
<dbReference type="AlphaFoldDB" id="A0A1Y2EJP0"/>
<dbReference type="OrthoDB" id="5073671at2759"/>
<dbReference type="InParanoid" id="A0A1Y2EJP0"/>
<evidence type="ECO:0000256" key="1">
    <source>
        <dbReference type="SAM" id="MobiDB-lite"/>
    </source>
</evidence>
<evidence type="ECO:0008006" key="4">
    <source>
        <dbReference type="Google" id="ProtNLM"/>
    </source>
</evidence>
<reference evidence="2 3" key="1">
    <citation type="submission" date="2016-07" db="EMBL/GenBank/DDBJ databases">
        <title>Pervasive Adenine N6-methylation of Active Genes in Fungi.</title>
        <authorList>
            <consortium name="DOE Joint Genome Institute"/>
            <person name="Mondo S.J."/>
            <person name="Dannebaum R.O."/>
            <person name="Kuo R.C."/>
            <person name="Labutti K."/>
            <person name="Haridas S."/>
            <person name="Kuo A."/>
            <person name="Salamov A."/>
            <person name="Ahrendt S.R."/>
            <person name="Lipzen A."/>
            <person name="Sullivan W."/>
            <person name="Andreopoulos W.B."/>
            <person name="Clum A."/>
            <person name="Lindquist E."/>
            <person name="Daum C."/>
            <person name="Ramamoorthy G.K."/>
            <person name="Gryganskyi A."/>
            <person name="Culley D."/>
            <person name="Magnuson J.K."/>
            <person name="James T.Y."/>
            <person name="O'Malley M.A."/>
            <person name="Stajich J.E."/>
            <person name="Spatafora J.W."/>
            <person name="Visel A."/>
            <person name="Grigoriev I.V."/>
        </authorList>
    </citation>
    <scope>NUCLEOTIDE SEQUENCE [LARGE SCALE GENOMIC DNA]</scope>
    <source>
        <strain evidence="2 3">CBS 129021</strain>
    </source>
</reference>
<feature type="region of interest" description="Disordered" evidence="1">
    <location>
        <begin position="1"/>
        <end position="60"/>
    </location>
</feature>
<gene>
    <name evidence="2" type="ORF">BCR38DRAFT_415725</name>
</gene>